<keyword evidence="2" id="KW-1185">Reference proteome</keyword>
<sequence>MSLPPLRRMPLWWPSSPLAAAVPPVASTRPPSGGDPMRRIGSVRASTGSLTAFVREKVAGGSLTVTPSRWGGSGWARCWALSYTGVEGVGRMVTNTGTGNAPSLGPIVVPPGGMLPIGFSAGDGSTNWSAFTGGNVRLTTNDSFNTGMYGDSAADTTFGATMSNSRAWMGLTVPLLTTLRTGPRANYDTGMVEASLGGVKTTSVYADVGDYVILTFGQDGGSAPTPVTCEGVAMTELDVQTIPGLPGGTGFIRRYISHKITTAGAKAISATQVSARWGKMHAMSISGVSEVAWSHKAASSGGNSAPTHVVPAIGANQFVVQTFFTSGSGFEINTGADGYAEVSNTNSGMTTNLVHEGGQVRQNGNQTGWGSMATAFTGAPQSQGNFFPLIAA</sequence>
<protein>
    <submittedName>
        <fullName evidence="1">Uncharacterized protein</fullName>
    </submittedName>
</protein>
<dbReference type="Proteomes" id="UP000225191">
    <property type="component" value="Segment"/>
</dbReference>
<evidence type="ECO:0000313" key="2">
    <source>
        <dbReference type="Proteomes" id="UP000225191"/>
    </source>
</evidence>
<organism evidence="1 2">
    <name type="scientific">Mycobacterium phage Lukilu</name>
    <dbReference type="NCBI Taxonomy" id="1913044"/>
    <lineage>
        <taxon>Viruses</taxon>
        <taxon>Duplodnaviria</taxon>
        <taxon>Heunggongvirae</taxon>
        <taxon>Uroviricota</taxon>
        <taxon>Caudoviricetes</taxon>
        <taxon>Ceeclamvirinae</taxon>
        <taxon>Bixzunavirus</taxon>
        <taxon>Bixzunavirus lukilu</taxon>
    </lineage>
</organism>
<reference evidence="1 2" key="1">
    <citation type="submission" date="2016-09" db="EMBL/GenBank/DDBJ databases">
        <authorList>
            <person name="Anselmo A.F."/>
            <person name="Braun M.R."/>
            <person name="Demming S.E."/>
            <person name="Johnson R.I."/>
            <person name="Kranig C.J."/>
            <person name="Restrepo Toro I."/>
            <person name="Wolyniak M.J."/>
            <person name="Westholm D.E."/>
            <person name="Ball S.L."/>
            <person name="Garlena R.A."/>
            <person name="Russell D.A."/>
            <person name="Pope W.H."/>
            <person name="Jacobs-Sera D."/>
            <person name="Hendrix R.W."/>
            <person name="Hatfull G.F."/>
        </authorList>
    </citation>
    <scope>NUCLEOTIDE SEQUENCE [LARGE SCALE GENOMIC DNA]</scope>
</reference>
<proteinExistence type="predicted"/>
<accession>A0A1J0M9U9</accession>
<evidence type="ECO:0000313" key="1">
    <source>
        <dbReference type="EMBL" id="APD17145.1"/>
    </source>
</evidence>
<dbReference type="EMBL" id="KX831080">
    <property type="protein sequence ID" value="APD17145.1"/>
    <property type="molecule type" value="Genomic_DNA"/>
</dbReference>
<gene>
    <name evidence="1" type="ORF">SEA_LUKILU_107</name>
</gene>
<name>A0A1J0M9U9_9CAUD</name>